<reference evidence="4 5" key="1">
    <citation type="submission" date="2016-11" db="EMBL/GenBank/DDBJ databases">
        <authorList>
            <person name="Jaros S."/>
            <person name="Januszkiewicz K."/>
            <person name="Wedrychowicz H."/>
        </authorList>
    </citation>
    <scope>NUCLEOTIDE SEQUENCE [LARGE SCALE GENOMIC DNA]</scope>
    <source>
        <strain evidence="4 5">DSM 25661</strain>
    </source>
</reference>
<dbReference type="OrthoDB" id="9801954at2"/>
<keyword evidence="4" id="KW-0328">Glycosyltransferase</keyword>
<feature type="domain" description="Galactosyltransferase C-terminal" evidence="3">
    <location>
        <begin position="178"/>
        <end position="236"/>
    </location>
</feature>
<name>A0A1M4W923_9FLAO</name>
<dbReference type="STRING" id="1155689.SAMN05444278_105149"/>
<dbReference type="PANTHER" id="PTHR43685">
    <property type="entry name" value="GLYCOSYLTRANSFERASE"/>
    <property type="match status" value="1"/>
</dbReference>
<dbReference type="CDD" id="cd06420">
    <property type="entry name" value="GT2_Chondriotin_Pol_N"/>
    <property type="match status" value="1"/>
</dbReference>
<evidence type="ECO:0000313" key="4">
    <source>
        <dbReference type="EMBL" id="SHE77709.1"/>
    </source>
</evidence>
<dbReference type="InterPro" id="IPR001173">
    <property type="entry name" value="Glyco_trans_2-like"/>
</dbReference>
<dbReference type="InterPro" id="IPR050834">
    <property type="entry name" value="Glycosyltransf_2"/>
</dbReference>
<keyword evidence="1 4" id="KW-0808">Transferase</keyword>
<gene>
    <name evidence="4" type="ORF">SAMN05444278_105149</name>
</gene>
<keyword evidence="5" id="KW-1185">Reference proteome</keyword>
<accession>A0A1M4W923</accession>
<evidence type="ECO:0000256" key="1">
    <source>
        <dbReference type="ARBA" id="ARBA00022679"/>
    </source>
</evidence>
<dbReference type="RefSeq" id="WP_073193075.1">
    <property type="nucleotide sequence ID" value="NZ_FQTW01000005.1"/>
</dbReference>
<feature type="domain" description="Glycosyltransferase 2-like" evidence="2">
    <location>
        <begin position="4"/>
        <end position="123"/>
    </location>
</feature>
<sequence>MRASVIISTYNSPLWLERVLVGYACQSVSDFEIIIADDGSTQETANLLSRLREDYKLVINHVWHEDQGFQKTRILNKAVIAAKSDYLIFTDGDCIPRQDFVETHLRYSEQDYFLSGGHFPLSKELSHQITLDDIKSRRCFDLNWLKAHGLSSNFKNIKLTKSSTLANLMNRITPTKPTWNGGNASAWKKDILAVNGFDERMKYGGEDREFGERLINSGIQPKRVRYFAIIIHLEHERGYVNQAAWEKNNAIREETKSQKRIKTEFGLNLHESEQTQLIDD</sequence>
<dbReference type="PANTHER" id="PTHR43685:SF3">
    <property type="entry name" value="SLR2126 PROTEIN"/>
    <property type="match status" value="1"/>
</dbReference>
<dbReference type="Proteomes" id="UP000184462">
    <property type="component" value="Unassembled WGS sequence"/>
</dbReference>
<dbReference type="GO" id="GO:0016757">
    <property type="term" value="F:glycosyltransferase activity"/>
    <property type="evidence" value="ECO:0007669"/>
    <property type="project" value="UniProtKB-KW"/>
</dbReference>
<evidence type="ECO:0000259" key="3">
    <source>
        <dbReference type="Pfam" id="PF02709"/>
    </source>
</evidence>
<dbReference type="InterPro" id="IPR027791">
    <property type="entry name" value="Galactosyl_T_C"/>
</dbReference>
<dbReference type="Pfam" id="PF00535">
    <property type="entry name" value="Glycos_transf_2"/>
    <property type="match status" value="1"/>
</dbReference>
<dbReference type="EMBL" id="FQTW01000005">
    <property type="protein sequence ID" value="SHE77709.1"/>
    <property type="molecule type" value="Genomic_DNA"/>
</dbReference>
<evidence type="ECO:0000259" key="2">
    <source>
        <dbReference type="Pfam" id="PF00535"/>
    </source>
</evidence>
<proteinExistence type="predicted"/>
<dbReference type="Pfam" id="PF02709">
    <property type="entry name" value="Glyco_transf_7C"/>
    <property type="match status" value="1"/>
</dbReference>
<dbReference type="SUPFAM" id="SSF53448">
    <property type="entry name" value="Nucleotide-diphospho-sugar transferases"/>
    <property type="match status" value="1"/>
</dbReference>
<dbReference type="AlphaFoldDB" id="A0A1M4W923"/>
<evidence type="ECO:0000313" key="5">
    <source>
        <dbReference type="Proteomes" id="UP000184462"/>
    </source>
</evidence>
<dbReference type="InterPro" id="IPR029044">
    <property type="entry name" value="Nucleotide-diphossugar_trans"/>
</dbReference>
<protein>
    <submittedName>
        <fullName evidence="4">N-terminal domain of galactosyltransferase</fullName>
    </submittedName>
</protein>
<dbReference type="Gene3D" id="3.90.550.10">
    <property type="entry name" value="Spore Coat Polysaccharide Biosynthesis Protein SpsA, Chain A"/>
    <property type="match status" value="1"/>
</dbReference>
<organism evidence="4 5">
    <name type="scientific">Psychroflexus salarius</name>
    <dbReference type="NCBI Taxonomy" id="1155689"/>
    <lineage>
        <taxon>Bacteria</taxon>
        <taxon>Pseudomonadati</taxon>
        <taxon>Bacteroidota</taxon>
        <taxon>Flavobacteriia</taxon>
        <taxon>Flavobacteriales</taxon>
        <taxon>Flavobacteriaceae</taxon>
        <taxon>Psychroflexus</taxon>
    </lineage>
</organism>